<feature type="domain" description="SCP" evidence="1">
    <location>
        <begin position="319"/>
        <end position="362"/>
    </location>
</feature>
<dbReference type="PANTHER" id="PTHR31157:SF1">
    <property type="entry name" value="SCP DOMAIN-CONTAINING PROTEIN"/>
    <property type="match status" value="1"/>
</dbReference>
<protein>
    <submittedName>
        <fullName evidence="2">Allergen V5/Tpx-1 family protein</fullName>
    </submittedName>
</protein>
<evidence type="ECO:0000259" key="1">
    <source>
        <dbReference type="Pfam" id="PF00188"/>
    </source>
</evidence>
<dbReference type="AlphaFoldDB" id="A0A0G0JX50"/>
<dbReference type="SUPFAM" id="SSF55797">
    <property type="entry name" value="PR-1-like"/>
    <property type="match status" value="1"/>
</dbReference>
<reference evidence="2 3" key="1">
    <citation type="journal article" date="2015" name="Nature">
        <title>rRNA introns, odd ribosomes, and small enigmatic genomes across a large radiation of phyla.</title>
        <authorList>
            <person name="Brown C.T."/>
            <person name="Hug L.A."/>
            <person name="Thomas B.C."/>
            <person name="Sharon I."/>
            <person name="Castelle C.J."/>
            <person name="Singh A."/>
            <person name="Wilkins M.J."/>
            <person name="Williams K.H."/>
            <person name="Banfield J.F."/>
        </authorList>
    </citation>
    <scope>NUCLEOTIDE SEQUENCE [LARGE SCALE GENOMIC DNA]</scope>
</reference>
<dbReference type="EMBL" id="LBUU01000001">
    <property type="protein sequence ID" value="KKQ71132.1"/>
    <property type="molecule type" value="Genomic_DNA"/>
</dbReference>
<dbReference type="PANTHER" id="PTHR31157">
    <property type="entry name" value="SCP DOMAIN-CONTAINING PROTEIN"/>
    <property type="match status" value="1"/>
</dbReference>
<dbReference type="InterPro" id="IPR035940">
    <property type="entry name" value="CAP_sf"/>
</dbReference>
<sequence length="405" mass="45837">MLNKIVYLVCSLLVLLSPIETKAVFEELSGRILLQVESHGEAWYFSPVVKKRFYLGRPDDAFRIMREQGVGISNQDLEKIPTRDERASFNLEFAKKHKGKIFLAVEDKGQAWYINPLDLKRYYLGRPADAFAILQLFGLGISNANLSKIPAVYDKLEYLSLEKRINDLINKERTKSGLNELAYSDEIAAVAREHSENLARENKAFTSINKVCDLPMIHHEGLDFGISHSERLNNRNIYNFSRSGENIALIASLDYSIEYIPGDNVEAELKACDPIRQKAELDFKEKINNAKEGDEKLNIIKKEITKRVNFFNNSANIEPINIENHSEEKIAEKTVLGWMESPGHKKNILTAEYDTTGIGVAIIDTYIIATQVFTKKSECGFFNGHCCESGGCYVPYTCGNDGMCR</sequence>
<feature type="domain" description="SCP" evidence="1">
    <location>
        <begin position="167"/>
        <end position="202"/>
    </location>
</feature>
<accession>A0A0G0JX50</accession>
<dbReference type="Gene3D" id="3.40.33.10">
    <property type="entry name" value="CAP"/>
    <property type="match status" value="1"/>
</dbReference>
<gene>
    <name evidence="2" type="ORF">US91_C0001G0059</name>
</gene>
<evidence type="ECO:0000313" key="3">
    <source>
        <dbReference type="Proteomes" id="UP000034022"/>
    </source>
</evidence>
<organism evidence="2 3">
    <name type="scientific">Candidatus Falkowbacteria bacterium GW2011_GWE1_38_31</name>
    <dbReference type="NCBI Taxonomy" id="1618638"/>
    <lineage>
        <taxon>Bacteria</taxon>
        <taxon>Candidatus Falkowiibacteriota</taxon>
    </lineage>
</organism>
<proteinExistence type="predicted"/>
<dbReference type="InterPro" id="IPR014044">
    <property type="entry name" value="CAP_dom"/>
</dbReference>
<comment type="caution">
    <text evidence="2">The sequence shown here is derived from an EMBL/GenBank/DDBJ whole genome shotgun (WGS) entry which is preliminary data.</text>
</comment>
<dbReference type="Proteomes" id="UP000034022">
    <property type="component" value="Unassembled WGS sequence"/>
</dbReference>
<name>A0A0G0JX50_9BACT</name>
<evidence type="ECO:0000313" key="2">
    <source>
        <dbReference type="EMBL" id="KKQ71132.1"/>
    </source>
</evidence>
<dbReference type="CDD" id="cd05379">
    <property type="entry name" value="CAP_bacterial"/>
    <property type="match status" value="1"/>
</dbReference>
<dbReference type="Pfam" id="PF00188">
    <property type="entry name" value="CAP"/>
    <property type="match status" value="2"/>
</dbReference>